<accession>A0A6A3U4Z0</accession>
<evidence type="ECO:0000313" key="3">
    <source>
        <dbReference type="Proteomes" id="UP000440732"/>
    </source>
</evidence>
<dbReference type="EMBL" id="QXFW01000322">
    <property type="protein sequence ID" value="KAE9016148.1"/>
    <property type="molecule type" value="Genomic_DNA"/>
</dbReference>
<comment type="caution">
    <text evidence="2">The sequence shown here is derived from an EMBL/GenBank/DDBJ whole genome shotgun (WGS) entry which is preliminary data.</text>
</comment>
<name>A0A6A3U4Z0_9STRA</name>
<evidence type="ECO:0000313" key="2">
    <source>
        <dbReference type="EMBL" id="KAE9145760.1"/>
    </source>
</evidence>
<protein>
    <submittedName>
        <fullName evidence="2">Uncharacterized protein</fullName>
    </submittedName>
</protein>
<evidence type="ECO:0000313" key="1">
    <source>
        <dbReference type="EMBL" id="KAE9016148.1"/>
    </source>
</evidence>
<dbReference type="Proteomes" id="UP000460718">
    <property type="component" value="Unassembled WGS sequence"/>
</dbReference>
<reference evidence="2 3" key="1">
    <citation type="submission" date="2018-08" db="EMBL/GenBank/DDBJ databases">
        <title>Genomic investigation of the strawberry pathogen Phytophthora fragariae indicates pathogenicity is determined by transcriptional variation in three key races.</title>
        <authorList>
            <person name="Adams T.M."/>
            <person name="Armitage A.D."/>
            <person name="Sobczyk M.K."/>
            <person name="Bates H.J."/>
            <person name="Dunwell J.M."/>
            <person name="Nellist C.F."/>
            <person name="Harrison R.J."/>
        </authorList>
    </citation>
    <scope>NUCLEOTIDE SEQUENCE [LARGE SCALE GENOMIC DNA]</scope>
    <source>
        <strain evidence="2 3">NOV-5</strain>
        <strain evidence="1 4">SCRP245</strain>
    </source>
</reference>
<proteinExistence type="predicted"/>
<sequence>MYQDSQPAISPNKTQFSNMSAAIEQFRVRHRQRCRVQQQQHKELNAESLEAEEGRTRKIPANWRQKQEQAKSRYGCEDGNWPKAAGTEMYIGFNAFDFSSCPEALYDMEELEDNQPAPFRDNQQLNYMPTSTSTSLWGLLTLRQSSGPSPFDLQVRSVPEQYANYDERRRAVCYKLQTVNGVDLWFDAATQVCSTFSHCSAWANSERVNWRAVPGAISIWYYSDDDCKGKIVFASPTGQASRTSVLTNSAAGVTIRSLMAVGDSLDPLNGVVSECYYNLDDYHERSDVLNASTYNNFSSSQVDAGSQSGDVSANWIEPLPHY</sequence>
<organism evidence="2 3">
    <name type="scientific">Phytophthora fragariae</name>
    <dbReference type="NCBI Taxonomy" id="53985"/>
    <lineage>
        <taxon>Eukaryota</taxon>
        <taxon>Sar</taxon>
        <taxon>Stramenopiles</taxon>
        <taxon>Oomycota</taxon>
        <taxon>Peronosporomycetes</taxon>
        <taxon>Peronosporales</taxon>
        <taxon>Peronosporaceae</taxon>
        <taxon>Phytophthora</taxon>
    </lineage>
</organism>
<dbReference type="Proteomes" id="UP000440732">
    <property type="component" value="Unassembled WGS sequence"/>
</dbReference>
<gene>
    <name evidence="2" type="ORF">PF006_g9422</name>
    <name evidence="1" type="ORF">PF011_g7293</name>
</gene>
<dbReference type="EMBL" id="QXGA01000450">
    <property type="protein sequence ID" value="KAE9145760.1"/>
    <property type="molecule type" value="Genomic_DNA"/>
</dbReference>
<evidence type="ECO:0000313" key="4">
    <source>
        <dbReference type="Proteomes" id="UP000460718"/>
    </source>
</evidence>
<dbReference type="AlphaFoldDB" id="A0A6A3U4Z0"/>